<evidence type="ECO:0000313" key="3">
    <source>
        <dbReference type="Proteomes" id="UP000317982"/>
    </source>
</evidence>
<keyword evidence="3" id="KW-1185">Reference proteome</keyword>
<reference evidence="2 3" key="1">
    <citation type="submission" date="2019-07" db="EMBL/GenBank/DDBJ databases">
        <title>Cryptosporangium phraense sp. nov., isolated from plant litter.</title>
        <authorList>
            <person name="Suriyachadkun C."/>
        </authorList>
    </citation>
    <scope>NUCLEOTIDE SEQUENCE [LARGE SCALE GENOMIC DNA]</scope>
    <source>
        <strain evidence="2 3">A-T 5661</strain>
    </source>
</reference>
<keyword evidence="1" id="KW-0812">Transmembrane</keyword>
<dbReference type="Proteomes" id="UP000317982">
    <property type="component" value="Unassembled WGS sequence"/>
</dbReference>
<accession>A0A545ASZ7</accession>
<sequence length="164" mass="16917">MTKDVRPSAVVPGPPRAVRAAALWWVTAVGAGVVETIGTVAVLASHGESTEVLGVGLGVRAVIYALVLLVVSRLWRGHPWARWVLAVGLGVFGTLSLVAEPIGWLLAGHSLGALLASTDLELALVIAIRAVHVAAVMAACVCMFRPASNAYLRRAVGQRGSGVG</sequence>
<organism evidence="2 3">
    <name type="scientific">Cryptosporangium phraense</name>
    <dbReference type="NCBI Taxonomy" id="2593070"/>
    <lineage>
        <taxon>Bacteria</taxon>
        <taxon>Bacillati</taxon>
        <taxon>Actinomycetota</taxon>
        <taxon>Actinomycetes</taxon>
        <taxon>Cryptosporangiales</taxon>
        <taxon>Cryptosporangiaceae</taxon>
        <taxon>Cryptosporangium</taxon>
    </lineage>
</organism>
<evidence type="ECO:0000313" key="2">
    <source>
        <dbReference type="EMBL" id="TQS44433.1"/>
    </source>
</evidence>
<feature type="transmembrane region" description="Helical" evidence="1">
    <location>
        <begin position="83"/>
        <end position="107"/>
    </location>
</feature>
<feature type="transmembrane region" description="Helical" evidence="1">
    <location>
        <begin position="21"/>
        <end position="46"/>
    </location>
</feature>
<feature type="transmembrane region" description="Helical" evidence="1">
    <location>
        <begin position="122"/>
        <end position="144"/>
    </location>
</feature>
<keyword evidence="1" id="KW-0472">Membrane</keyword>
<gene>
    <name evidence="2" type="ORF">FL583_13250</name>
</gene>
<protein>
    <submittedName>
        <fullName evidence="2">Uncharacterized protein</fullName>
    </submittedName>
</protein>
<keyword evidence="1" id="KW-1133">Transmembrane helix</keyword>
<dbReference type="InParanoid" id="A0A545ASZ7"/>
<evidence type="ECO:0000256" key="1">
    <source>
        <dbReference type="SAM" id="Phobius"/>
    </source>
</evidence>
<dbReference type="OrthoDB" id="4476959at2"/>
<dbReference type="EMBL" id="VIRS01000008">
    <property type="protein sequence ID" value="TQS44433.1"/>
    <property type="molecule type" value="Genomic_DNA"/>
</dbReference>
<comment type="caution">
    <text evidence="2">The sequence shown here is derived from an EMBL/GenBank/DDBJ whole genome shotgun (WGS) entry which is preliminary data.</text>
</comment>
<feature type="transmembrane region" description="Helical" evidence="1">
    <location>
        <begin position="52"/>
        <end position="71"/>
    </location>
</feature>
<dbReference type="AlphaFoldDB" id="A0A545ASZ7"/>
<dbReference type="RefSeq" id="WP_142704917.1">
    <property type="nucleotide sequence ID" value="NZ_VIRS01000008.1"/>
</dbReference>
<proteinExistence type="predicted"/>
<name>A0A545ASZ7_9ACTN</name>